<organism evidence="4 5">
    <name type="scientific">Paramecium sonneborni</name>
    <dbReference type="NCBI Taxonomy" id="65129"/>
    <lineage>
        <taxon>Eukaryota</taxon>
        <taxon>Sar</taxon>
        <taxon>Alveolata</taxon>
        <taxon>Ciliophora</taxon>
        <taxon>Intramacronucleata</taxon>
        <taxon>Oligohymenophorea</taxon>
        <taxon>Peniculida</taxon>
        <taxon>Parameciidae</taxon>
        <taxon>Paramecium</taxon>
    </lineage>
</organism>
<evidence type="ECO:0000313" key="4">
    <source>
        <dbReference type="EMBL" id="CAD8079035.1"/>
    </source>
</evidence>
<evidence type="ECO:0008006" key="6">
    <source>
        <dbReference type="Google" id="ProtNLM"/>
    </source>
</evidence>
<dbReference type="PROSITE" id="PS50090">
    <property type="entry name" value="MYB_LIKE"/>
    <property type="match status" value="2"/>
</dbReference>
<feature type="domain" description="Myb-like" evidence="2">
    <location>
        <begin position="4"/>
        <end position="63"/>
    </location>
</feature>
<evidence type="ECO:0000313" key="5">
    <source>
        <dbReference type="Proteomes" id="UP000692954"/>
    </source>
</evidence>
<feature type="region of interest" description="Disordered" evidence="1">
    <location>
        <begin position="210"/>
        <end position="230"/>
    </location>
</feature>
<evidence type="ECO:0000259" key="3">
    <source>
        <dbReference type="PROSITE" id="PS51294"/>
    </source>
</evidence>
<dbReference type="Proteomes" id="UP000692954">
    <property type="component" value="Unassembled WGS sequence"/>
</dbReference>
<reference evidence="4" key="1">
    <citation type="submission" date="2021-01" db="EMBL/GenBank/DDBJ databases">
        <authorList>
            <consortium name="Genoscope - CEA"/>
            <person name="William W."/>
        </authorList>
    </citation>
    <scope>NUCLEOTIDE SEQUENCE</scope>
</reference>
<dbReference type="EMBL" id="CAJJDN010000038">
    <property type="protein sequence ID" value="CAD8079035.1"/>
    <property type="molecule type" value="Genomic_DNA"/>
</dbReference>
<evidence type="ECO:0000259" key="2">
    <source>
        <dbReference type="PROSITE" id="PS50090"/>
    </source>
</evidence>
<dbReference type="PANTHER" id="PTHR45614">
    <property type="entry name" value="MYB PROTEIN-RELATED"/>
    <property type="match status" value="1"/>
</dbReference>
<proteinExistence type="predicted"/>
<dbReference type="PROSITE" id="PS51294">
    <property type="entry name" value="HTH_MYB"/>
    <property type="match status" value="1"/>
</dbReference>
<keyword evidence="5" id="KW-1185">Reference proteome</keyword>
<feature type="domain" description="HTH myb-type" evidence="3">
    <location>
        <begin position="64"/>
        <end position="118"/>
    </location>
</feature>
<dbReference type="InterPro" id="IPR017930">
    <property type="entry name" value="Myb_dom"/>
</dbReference>
<dbReference type="InterPro" id="IPR050560">
    <property type="entry name" value="MYB_TF"/>
</dbReference>
<evidence type="ECO:0000256" key="1">
    <source>
        <dbReference type="SAM" id="MobiDB-lite"/>
    </source>
</evidence>
<dbReference type="CDD" id="cd00167">
    <property type="entry name" value="SANT"/>
    <property type="match status" value="2"/>
</dbReference>
<gene>
    <name evidence="4" type="ORF">PSON_ATCC_30995.1.T0380249</name>
</gene>
<dbReference type="Pfam" id="PF13921">
    <property type="entry name" value="Myb_DNA-bind_6"/>
    <property type="match status" value="1"/>
</dbReference>
<dbReference type="GO" id="GO:0000978">
    <property type="term" value="F:RNA polymerase II cis-regulatory region sequence-specific DNA binding"/>
    <property type="evidence" value="ECO:0007669"/>
    <property type="project" value="TreeGrafter"/>
</dbReference>
<dbReference type="SMART" id="SM00717">
    <property type="entry name" value="SANT"/>
    <property type="match status" value="2"/>
</dbReference>
<accession>A0A8S1MQI3</accession>
<feature type="domain" description="Myb-like" evidence="2">
    <location>
        <begin position="64"/>
        <end position="114"/>
    </location>
</feature>
<name>A0A8S1MQI3_9CILI</name>
<dbReference type="OrthoDB" id="2143914at2759"/>
<dbReference type="GO" id="GO:0000981">
    <property type="term" value="F:DNA-binding transcription factor activity, RNA polymerase II-specific"/>
    <property type="evidence" value="ECO:0007669"/>
    <property type="project" value="TreeGrafter"/>
</dbReference>
<feature type="compositionally biased region" description="Polar residues" evidence="1">
    <location>
        <begin position="220"/>
        <end position="230"/>
    </location>
</feature>
<dbReference type="AlphaFoldDB" id="A0A8S1MQI3"/>
<dbReference type="PANTHER" id="PTHR45614:SF274">
    <property type="entry name" value="MYB-LIKE DNA-BINDING PROTEIN"/>
    <property type="match status" value="1"/>
</dbReference>
<comment type="caution">
    <text evidence="4">The sequence shown here is derived from an EMBL/GenBank/DDBJ whole genome shotgun (WGS) entry which is preliminary data.</text>
</comment>
<protein>
    <recommendedName>
        <fullName evidence="6">Myb-like DNA-binding domain protein</fullName>
    </recommendedName>
</protein>
<sequence length="354" mass="41327">MQSKQSETRQSWSYQEDKLLLELIKLNGCTSWNRIARELQSIVKNTQKIRSSAACRERFQNILNPNLNKSNWTQEDEDNLFNLQQSCGNSWARIASQMPGRSDLLCKNYFYATLRKVLRRLSKAVGLDKSSDLLKQIKPSVLGVIYCKEDSFKSFNIDEKMKTEFQQLIKRYRYTEKAELRMLSENDVNYIKSMLNQLFDINNNYIAQKNRNSSRKNSKQETFSGENNSKSTIPNCLNAQNLKISKLESKLSNIENIKLDSLQEYDQPKTNQSDFQQDNQSISVYNNLNQLHSGFIPINQSQGQIYNPQPVFAFCIQPNLISWPIQSVQPYYTPQYLSYPQPHPMYGCQFMQMM</sequence>
<dbReference type="GO" id="GO:0005634">
    <property type="term" value="C:nucleus"/>
    <property type="evidence" value="ECO:0007669"/>
    <property type="project" value="TreeGrafter"/>
</dbReference>
<dbReference type="InterPro" id="IPR001005">
    <property type="entry name" value="SANT/Myb"/>
</dbReference>